<sequence>MNKETTRARAGGPLIIGTGLPRTGTTSLYEALETLGFTPCHHFRSMIAGDWFPYRHSRLWSKAAKTQDKDTRQEILHHLLTERGCKAAVDYPTSCFVDDLVEMYPNAKFIHGERSSPEVWRKSFNETIGRLQQDKVAYYAAYLIPLFRFALVPIYSAMDERNVRIFSASIFNPDSQIELYHRHNAFMRQVVPKDKLLEYDPKQGYEQLCKFLNVPVPTDERGNKLDFPHANDSERFKRGWTFAIVLGCTTWLGVVGGAYYMARSIARATS</sequence>
<name>A0A6A6PJX0_9PEZI</name>
<dbReference type="RefSeq" id="XP_033586383.1">
    <property type="nucleotide sequence ID" value="XM_033731904.1"/>
</dbReference>
<feature type="transmembrane region" description="Helical" evidence="1">
    <location>
        <begin position="136"/>
        <end position="158"/>
    </location>
</feature>
<keyword evidence="2" id="KW-0378">Hydrolase</keyword>
<protein>
    <submittedName>
        <fullName evidence="2">P-loop containing nucleoside triphosphate hydrolase protein</fullName>
    </submittedName>
</protein>
<accession>A0A6A6PJX0</accession>
<keyword evidence="1" id="KW-0472">Membrane</keyword>
<feature type="transmembrane region" description="Helical" evidence="1">
    <location>
        <begin position="240"/>
        <end position="262"/>
    </location>
</feature>
<evidence type="ECO:0000256" key="1">
    <source>
        <dbReference type="SAM" id="Phobius"/>
    </source>
</evidence>
<keyword evidence="3" id="KW-1185">Reference proteome</keyword>
<organism evidence="2 3">
    <name type="scientific">Neohortaea acidophila</name>
    <dbReference type="NCBI Taxonomy" id="245834"/>
    <lineage>
        <taxon>Eukaryota</taxon>
        <taxon>Fungi</taxon>
        <taxon>Dikarya</taxon>
        <taxon>Ascomycota</taxon>
        <taxon>Pezizomycotina</taxon>
        <taxon>Dothideomycetes</taxon>
        <taxon>Dothideomycetidae</taxon>
        <taxon>Mycosphaerellales</taxon>
        <taxon>Teratosphaeriaceae</taxon>
        <taxon>Neohortaea</taxon>
    </lineage>
</organism>
<dbReference type="SUPFAM" id="SSF52540">
    <property type="entry name" value="P-loop containing nucleoside triphosphate hydrolases"/>
    <property type="match status" value="1"/>
</dbReference>
<dbReference type="EMBL" id="MU001640">
    <property type="protein sequence ID" value="KAF2479813.1"/>
    <property type="molecule type" value="Genomic_DNA"/>
</dbReference>
<evidence type="ECO:0000313" key="3">
    <source>
        <dbReference type="Proteomes" id="UP000799767"/>
    </source>
</evidence>
<proteinExistence type="predicted"/>
<dbReference type="GeneID" id="54472906"/>
<evidence type="ECO:0000313" key="2">
    <source>
        <dbReference type="EMBL" id="KAF2479813.1"/>
    </source>
</evidence>
<dbReference type="GO" id="GO:0016787">
    <property type="term" value="F:hydrolase activity"/>
    <property type="evidence" value="ECO:0007669"/>
    <property type="project" value="UniProtKB-KW"/>
</dbReference>
<gene>
    <name evidence="2" type="ORF">BDY17DRAFT_26671</name>
</gene>
<dbReference type="Pfam" id="PF17784">
    <property type="entry name" value="Sulfotransfer_4"/>
    <property type="match status" value="1"/>
</dbReference>
<dbReference type="Gene3D" id="3.40.50.300">
    <property type="entry name" value="P-loop containing nucleotide triphosphate hydrolases"/>
    <property type="match status" value="1"/>
</dbReference>
<keyword evidence="1" id="KW-0812">Transmembrane</keyword>
<dbReference type="Proteomes" id="UP000799767">
    <property type="component" value="Unassembled WGS sequence"/>
</dbReference>
<dbReference type="OrthoDB" id="408152at2759"/>
<dbReference type="InterPro" id="IPR027417">
    <property type="entry name" value="P-loop_NTPase"/>
</dbReference>
<dbReference type="AlphaFoldDB" id="A0A6A6PJX0"/>
<keyword evidence="1" id="KW-1133">Transmembrane helix</keyword>
<dbReference type="InterPro" id="IPR040632">
    <property type="entry name" value="Sulfotransfer_4"/>
</dbReference>
<reference evidence="2" key="1">
    <citation type="journal article" date="2020" name="Stud. Mycol.">
        <title>101 Dothideomycetes genomes: a test case for predicting lifestyles and emergence of pathogens.</title>
        <authorList>
            <person name="Haridas S."/>
            <person name="Albert R."/>
            <person name="Binder M."/>
            <person name="Bloem J."/>
            <person name="Labutti K."/>
            <person name="Salamov A."/>
            <person name="Andreopoulos B."/>
            <person name="Baker S."/>
            <person name="Barry K."/>
            <person name="Bills G."/>
            <person name="Bluhm B."/>
            <person name="Cannon C."/>
            <person name="Castanera R."/>
            <person name="Culley D."/>
            <person name="Daum C."/>
            <person name="Ezra D."/>
            <person name="Gonzalez J."/>
            <person name="Henrissat B."/>
            <person name="Kuo A."/>
            <person name="Liang C."/>
            <person name="Lipzen A."/>
            <person name="Lutzoni F."/>
            <person name="Magnuson J."/>
            <person name="Mondo S."/>
            <person name="Nolan M."/>
            <person name="Ohm R."/>
            <person name="Pangilinan J."/>
            <person name="Park H.-J."/>
            <person name="Ramirez L."/>
            <person name="Alfaro M."/>
            <person name="Sun H."/>
            <person name="Tritt A."/>
            <person name="Yoshinaga Y."/>
            <person name="Zwiers L.-H."/>
            <person name="Turgeon B."/>
            <person name="Goodwin S."/>
            <person name="Spatafora J."/>
            <person name="Crous P."/>
            <person name="Grigoriev I."/>
        </authorList>
    </citation>
    <scope>NUCLEOTIDE SEQUENCE</scope>
    <source>
        <strain evidence="2">CBS 113389</strain>
    </source>
</reference>
<dbReference type="PANTHER" id="PTHR36978:SF4">
    <property type="entry name" value="P-LOOP CONTAINING NUCLEOSIDE TRIPHOSPHATE HYDROLASE PROTEIN"/>
    <property type="match status" value="1"/>
</dbReference>
<dbReference type="PANTHER" id="PTHR36978">
    <property type="entry name" value="P-LOOP CONTAINING NUCLEOTIDE TRIPHOSPHATE HYDROLASE"/>
    <property type="match status" value="1"/>
</dbReference>